<dbReference type="NCBIfam" id="NF006599">
    <property type="entry name" value="PRK09136.1"/>
    <property type="match status" value="1"/>
</dbReference>
<dbReference type="Proteomes" id="UP000199520">
    <property type="component" value="Unassembled WGS sequence"/>
</dbReference>
<comment type="subunit">
    <text evidence="4">Homohexamer. Dimer of a homotrimer.</text>
</comment>
<dbReference type="SUPFAM" id="SSF53167">
    <property type="entry name" value="Purine and uridine phosphorylases"/>
    <property type="match status" value="1"/>
</dbReference>
<dbReference type="PANTHER" id="PTHR42679">
    <property type="entry name" value="S-METHYL-5'-THIOADENOSINE PHOSPHORYLASE"/>
    <property type="match status" value="1"/>
</dbReference>
<evidence type="ECO:0000256" key="3">
    <source>
        <dbReference type="ARBA" id="ARBA00022726"/>
    </source>
</evidence>
<comment type="catalytic activity">
    <reaction evidence="4">
        <text>a purine D-ribonucleoside + phosphate = a purine nucleobase + alpha-D-ribose 1-phosphate</text>
        <dbReference type="Rhea" id="RHEA:19805"/>
        <dbReference type="ChEBI" id="CHEBI:26386"/>
        <dbReference type="ChEBI" id="CHEBI:43474"/>
        <dbReference type="ChEBI" id="CHEBI:57720"/>
        <dbReference type="ChEBI" id="CHEBI:142355"/>
        <dbReference type="EC" id="2.4.2.1"/>
    </reaction>
</comment>
<keyword evidence="3 4" id="KW-0660">Purine salvage</keyword>
<dbReference type="UniPathway" id="UPA00606"/>
<protein>
    <recommendedName>
        <fullName evidence="4">Probable 6-oxopurine nucleoside phosphorylase</fullName>
        <ecNumber evidence="4">2.4.2.1</ecNumber>
    </recommendedName>
    <alternativeName>
        <fullName evidence="4">Purine nucleoside phosphorylase</fullName>
        <shortName evidence="4">PNP</shortName>
    </alternativeName>
</protein>
<evidence type="ECO:0000259" key="5">
    <source>
        <dbReference type="Pfam" id="PF01048"/>
    </source>
</evidence>
<dbReference type="GO" id="GO:0006166">
    <property type="term" value="P:purine ribonucleoside salvage"/>
    <property type="evidence" value="ECO:0007669"/>
    <property type="project" value="UniProtKB-UniRule"/>
</dbReference>
<dbReference type="Gene3D" id="3.40.50.1580">
    <property type="entry name" value="Nucleoside phosphorylase domain"/>
    <property type="match status" value="1"/>
</dbReference>
<accession>A0A1I4HC08</accession>
<dbReference type="GO" id="GO:0017061">
    <property type="term" value="F:S-methyl-5-thioadenosine phosphorylase activity"/>
    <property type="evidence" value="ECO:0007669"/>
    <property type="project" value="InterPro"/>
</dbReference>
<dbReference type="AlphaFoldDB" id="A0A1I4HC08"/>
<comment type="pathway">
    <text evidence="4">Purine metabolism; purine nucleoside salvage.</text>
</comment>
<evidence type="ECO:0000313" key="6">
    <source>
        <dbReference type="EMBL" id="SFL39829.1"/>
    </source>
</evidence>
<comment type="similarity">
    <text evidence="4">Belongs to the PNP/MTAP phosphorylase family. MTAP subfamily.</text>
</comment>
<dbReference type="GO" id="GO:0019509">
    <property type="term" value="P:L-methionine salvage from methylthioadenosine"/>
    <property type="evidence" value="ECO:0007669"/>
    <property type="project" value="TreeGrafter"/>
</dbReference>
<dbReference type="InterPro" id="IPR000845">
    <property type="entry name" value="Nucleoside_phosphorylase_d"/>
</dbReference>
<comment type="caution">
    <text evidence="4">Lacks conserved residue(s) required for the propagation of feature annotation.</text>
</comment>
<feature type="binding site" evidence="4">
    <location>
        <position position="22"/>
    </location>
    <ligand>
        <name>phosphate</name>
        <dbReference type="ChEBI" id="CHEBI:43474"/>
    </ligand>
</feature>
<dbReference type="InterPro" id="IPR010044">
    <property type="entry name" value="MTAP"/>
</dbReference>
<keyword evidence="1 4" id="KW-0328">Glycosyltransferase</keyword>
<evidence type="ECO:0000256" key="2">
    <source>
        <dbReference type="ARBA" id="ARBA00022679"/>
    </source>
</evidence>
<sequence>MEVSYIEMVGENMIHIGIIGGTGVYDPNILENVQQDEVLTPYGTVSYKVGDFAGKSIVFIPRHGSKHSIAPHLINYQANIWAMKKIGVKMILATAAVGSLNLDMKLGDFVLIDQFIDFTKNRKSTFYEGGKRKVIHVDLTIPYCSDLRKKLLVVAQENGIVVHNYGTYVCTEGPRFETPAEIRMFAKFGGHLVGMTNVPEVVLAREAEMCYATIAMVTNYAAGISSQPLTYGEVIHVMNANTEKLKKVLMNTIQCIDFKVDCSCQQALKEYGGFKL</sequence>
<dbReference type="InterPro" id="IPR035994">
    <property type="entry name" value="Nucleoside_phosphorylase_sf"/>
</dbReference>
<dbReference type="STRING" id="1123291.SAMN04490355_1003133"/>
<dbReference type="NCBIfam" id="TIGR01694">
    <property type="entry name" value="MTAP"/>
    <property type="match status" value="1"/>
</dbReference>
<gene>
    <name evidence="6" type="ORF">SAMN04490355_1003133</name>
</gene>
<dbReference type="EC" id="2.4.2.1" evidence="4"/>
<feature type="domain" description="Nucleoside phosphorylase" evidence="5">
    <location>
        <begin position="16"/>
        <end position="253"/>
    </location>
</feature>
<dbReference type="CDD" id="cd09010">
    <property type="entry name" value="MTAP_SsMTAPII_like_MTIP"/>
    <property type="match status" value="1"/>
</dbReference>
<feature type="binding site" evidence="4">
    <location>
        <position position="196"/>
    </location>
    <ligand>
        <name>phosphate</name>
        <dbReference type="ChEBI" id="CHEBI:43474"/>
    </ligand>
</feature>
<keyword evidence="2 4" id="KW-0808">Transferase</keyword>
<dbReference type="PANTHER" id="PTHR42679:SF2">
    <property type="entry name" value="S-METHYL-5'-THIOADENOSINE PHOSPHORYLASE"/>
    <property type="match status" value="1"/>
</dbReference>
<feature type="binding site" evidence="4">
    <location>
        <begin position="62"/>
        <end position="63"/>
    </location>
    <ligand>
        <name>phosphate</name>
        <dbReference type="ChEBI" id="CHEBI:43474"/>
    </ligand>
</feature>
<reference evidence="7" key="1">
    <citation type="submission" date="2016-10" db="EMBL/GenBank/DDBJ databases">
        <authorList>
            <person name="Varghese N."/>
            <person name="Submissions S."/>
        </authorList>
    </citation>
    <scope>NUCLEOTIDE SEQUENCE [LARGE SCALE GENOMIC DNA]</scope>
    <source>
        <strain evidence="7">DSM 13327</strain>
    </source>
</reference>
<organism evidence="6 7">
    <name type="scientific">Pelosinus propionicus DSM 13327</name>
    <dbReference type="NCBI Taxonomy" id="1123291"/>
    <lineage>
        <taxon>Bacteria</taxon>
        <taxon>Bacillati</taxon>
        <taxon>Bacillota</taxon>
        <taxon>Negativicutes</taxon>
        <taxon>Selenomonadales</taxon>
        <taxon>Sporomusaceae</taxon>
        <taxon>Pelosinus</taxon>
    </lineage>
</organism>
<dbReference type="Pfam" id="PF01048">
    <property type="entry name" value="PNP_UDP_1"/>
    <property type="match status" value="1"/>
</dbReference>
<dbReference type="HAMAP" id="MF_01963">
    <property type="entry name" value="MTAP"/>
    <property type="match status" value="1"/>
</dbReference>
<comment type="miscellaneous">
    <text evidence="4">Although this enzyme belongs to the family of MTA phosphorylases based on sequence homology, it has been shown that conserved amino acid substitutions in the substrate binding pocket convert the substrate specificity of this enzyme from 6-aminopurines to 6-oxopurines.</text>
</comment>
<dbReference type="FunFam" id="3.40.50.1580:FF:000012">
    <property type="entry name" value="Probable 6-oxopurine nucleoside phosphorylase"/>
    <property type="match status" value="1"/>
</dbReference>
<dbReference type="EMBL" id="FOTS01000003">
    <property type="protein sequence ID" value="SFL39829.1"/>
    <property type="molecule type" value="Genomic_DNA"/>
</dbReference>
<evidence type="ECO:0000256" key="4">
    <source>
        <dbReference type="HAMAP-Rule" id="MF_01963"/>
    </source>
</evidence>
<proteinExistence type="inferred from homology"/>
<evidence type="ECO:0000313" key="7">
    <source>
        <dbReference type="Proteomes" id="UP000199520"/>
    </source>
</evidence>
<feature type="binding site" evidence="4">
    <location>
        <begin position="219"/>
        <end position="221"/>
    </location>
    <ligand>
        <name>substrate</name>
    </ligand>
</feature>
<dbReference type="GO" id="GO:0005829">
    <property type="term" value="C:cytosol"/>
    <property type="evidence" value="ECO:0007669"/>
    <property type="project" value="TreeGrafter"/>
</dbReference>
<feature type="site" description="Important for substrate specificity" evidence="4">
    <location>
        <position position="231"/>
    </location>
</feature>
<comment type="function">
    <text evidence="4">Purine nucleoside phosphorylase which is highly specific for 6-oxopurine nucleosides. Cleaves guanosine or inosine to respective bases and sugar-1-phosphate molecules. Involved in purine salvage.</text>
</comment>
<feature type="binding site" evidence="4">
    <location>
        <position position="195"/>
    </location>
    <ligand>
        <name>substrate</name>
    </ligand>
</feature>
<keyword evidence="7" id="KW-1185">Reference proteome</keyword>
<evidence type="ECO:0000256" key="1">
    <source>
        <dbReference type="ARBA" id="ARBA00022676"/>
    </source>
</evidence>
<name>A0A1I4HC08_9FIRM</name>
<feature type="site" description="Important for substrate specificity" evidence="4">
    <location>
        <position position="177"/>
    </location>
</feature>